<evidence type="ECO:0000313" key="2">
    <source>
        <dbReference type="Proteomes" id="UP000307517"/>
    </source>
</evidence>
<dbReference type="EMBL" id="SSHM01000001">
    <property type="protein sequence ID" value="THC81260.1"/>
    <property type="molecule type" value="Genomic_DNA"/>
</dbReference>
<accession>A0AB74IFZ0</accession>
<proteinExistence type="predicted"/>
<evidence type="ECO:0000313" key="1">
    <source>
        <dbReference type="EMBL" id="THC81260.1"/>
    </source>
</evidence>
<sequence>MLEKLVNNVLQLDSNSLTKARSGNIIPYRGDLNQTLYEQTPIYGMTHKYKLPIVHPIKQNFLTSN</sequence>
<comment type="caution">
    <text evidence="1">The sequence shown here is derived from an EMBL/GenBank/DDBJ whole genome shotgun (WGS) entry which is preliminary data.</text>
</comment>
<reference evidence="1 2" key="1">
    <citation type="submission" date="2019-04" db="EMBL/GenBank/DDBJ databases">
        <title>Genome Announcement to Ensure Probiotic Safety of Lactobacillus rhamnosus UBLR-58.</title>
        <authorList>
            <person name="Sulthana A."/>
            <person name="Lakshmi S.G."/>
            <person name="Madempudi R.S."/>
        </authorList>
    </citation>
    <scope>NUCLEOTIDE SEQUENCE [LARGE SCALE GENOMIC DNA]</scope>
    <source>
        <strain evidence="1 2">UBLR-58</strain>
    </source>
</reference>
<gene>
    <name evidence="1" type="ORF">E6L36_13335</name>
</gene>
<organism evidence="1 2">
    <name type="scientific">Lacticaseibacillus rhamnosus</name>
    <name type="common">Lactobacillus rhamnosus</name>
    <dbReference type="NCBI Taxonomy" id="47715"/>
    <lineage>
        <taxon>Bacteria</taxon>
        <taxon>Bacillati</taxon>
        <taxon>Bacillota</taxon>
        <taxon>Bacilli</taxon>
        <taxon>Lactobacillales</taxon>
        <taxon>Lactobacillaceae</taxon>
        <taxon>Lacticaseibacillus</taxon>
    </lineage>
</organism>
<dbReference type="AlphaFoldDB" id="A0AB74IFZ0"/>
<name>A0AB74IFZ0_LACRH</name>
<dbReference type="RefSeq" id="WP_015764233.1">
    <property type="nucleotide sequence ID" value="NZ_CBZU010000001.1"/>
</dbReference>
<protein>
    <submittedName>
        <fullName evidence="1">Uncharacterized protein</fullName>
    </submittedName>
</protein>
<dbReference type="Proteomes" id="UP000307517">
    <property type="component" value="Unassembled WGS sequence"/>
</dbReference>